<dbReference type="InterPro" id="IPR018159">
    <property type="entry name" value="Spectrin/alpha-actinin"/>
</dbReference>
<feature type="non-terminal residue" evidence="3">
    <location>
        <position position="1"/>
    </location>
</feature>
<evidence type="ECO:0000313" key="3">
    <source>
        <dbReference type="EMBL" id="KAJ9589802.1"/>
    </source>
</evidence>
<evidence type="ECO:0000256" key="2">
    <source>
        <dbReference type="SAM" id="MobiDB-lite"/>
    </source>
</evidence>
<proteinExistence type="predicted"/>
<organism evidence="3 4">
    <name type="scientific">Diploptera punctata</name>
    <name type="common">Pacific beetle cockroach</name>
    <dbReference type="NCBI Taxonomy" id="6984"/>
    <lineage>
        <taxon>Eukaryota</taxon>
        <taxon>Metazoa</taxon>
        <taxon>Ecdysozoa</taxon>
        <taxon>Arthropoda</taxon>
        <taxon>Hexapoda</taxon>
        <taxon>Insecta</taxon>
        <taxon>Pterygota</taxon>
        <taxon>Neoptera</taxon>
        <taxon>Polyneoptera</taxon>
        <taxon>Dictyoptera</taxon>
        <taxon>Blattodea</taxon>
        <taxon>Blaberoidea</taxon>
        <taxon>Blaberidae</taxon>
        <taxon>Diplopterinae</taxon>
        <taxon>Diploptera</taxon>
    </lineage>
</organism>
<dbReference type="GO" id="GO:0005737">
    <property type="term" value="C:cytoplasm"/>
    <property type="evidence" value="ECO:0007669"/>
    <property type="project" value="UniProtKB-ARBA"/>
</dbReference>
<dbReference type="SMART" id="SM00150">
    <property type="entry name" value="SPEC"/>
    <property type="match status" value="2"/>
</dbReference>
<accession>A0AAD8A0Y0</accession>
<feature type="compositionally biased region" description="Basic and acidic residues" evidence="2">
    <location>
        <begin position="204"/>
        <end position="219"/>
    </location>
</feature>
<dbReference type="SUPFAM" id="SSF46966">
    <property type="entry name" value="Spectrin repeat"/>
    <property type="match status" value="2"/>
</dbReference>
<protein>
    <submittedName>
        <fullName evidence="3">Uncharacterized protein</fullName>
    </submittedName>
</protein>
<dbReference type="Pfam" id="PF00435">
    <property type="entry name" value="Spectrin"/>
    <property type="match status" value="2"/>
</dbReference>
<dbReference type="Gene3D" id="1.20.58.60">
    <property type="match status" value="1"/>
</dbReference>
<dbReference type="Proteomes" id="UP001233999">
    <property type="component" value="Unassembled WGS sequence"/>
</dbReference>
<reference evidence="3" key="2">
    <citation type="submission" date="2023-05" db="EMBL/GenBank/DDBJ databases">
        <authorList>
            <person name="Fouks B."/>
        </authorList>
    </citation>
    <scope>NUCLEOTIDE SEQUENCE</scope>
    <source>
        <strain evidence="3">Stay&amp;Tobe</strain>
        <tissue evidence="3">Testes</tissue>
    </source>
</reference>
<dbReference type="CDD" id="cd00176">
    <property type="entry name" value="SPEC"/>
    <property type="match status" value="1"/>
</dbReference>
<keyword evidence="1" id="KW-0677">Repeat</keyword>
<name>A0AAD8A0Y0_DIPPU</name>
<dbReference type="InterPro" id="IPR002017">
    <property type="entry name" value="Spectrin_repeat"/>
</dbReference>
<evidence type="ECO:0000256" key="1">
    <source>
        <dbReference type="ARBA" id="ARBA00022737"/>
    </source>
</evidence>
<dbReference type="PANTHER" id="PTHR11915">
    <property type="entry name" value="SPECTRIN/FILAMIN RELATED CYTOSKELETAL PROTEIN"/>
    <property type="match status" value="1"/>
</dbReference>
<dbReference type="FunFam" id="1.20.58.60:FF:000229">
    <property type="entry name" value="Spectrin beta chain"/>
    <property type="match status" value="1"/>
</dbReference>
<gene>
    <name evidence="3" type="ORF">L9F63_027938</name>
</gene>
<keyword evidence="4" id="KW-1185">Reference proteome</keyword>
<comment type="caution">
    <text evidence="3">The sequence shown here is derived from an EMBL/GenBank/DDBJ whole genome shotgun (WGS) entry which is preliminary data.</text>
</comment>
<sequence length="278" mass="31642">VVERLSSIDHRYKELLELAKLRKQRLLDALSLYKLLSESDGVEQWIGEKDRMLQTMVPAKDIEDVEIMKHRYDGFEKEMNANASRVAVVNQLARQLLHVEHPNSEQIVARQNQLNHEWADLREKAEAKRDELNSAHGVQTFHIECRETLSWIEDKKRILQSTDSLEMDLTGIMTLQRRLSGMGTRPGSYPSKMDSLEQEADSIGAEHPDEGSHYQRENTTDPTDMGTANTDAERARFKVGGSWRPAQVPARLGSFPGMVDQDADRCCLRGHSCITCRG</sequence>
<feature type="region of interest" description="Disordered" evidence="2">
    <location>
        <begin position="180"/>
        <end position="228"/>
    </location>
</feature>
<dbReference type="AlphaFoldDB" id="A0AAD8A0Y0"/>
<reference evidence="3" key="1">
    <citation type="journal article" date="2023" name="IScience">
        <title>Live-bearing cockroach genome reveals convergent evolutionary mechanisms linked to viviparity in insects and beyond.</title>
        <authorList>
            <person name="Fouks B."/>
            <person name="Harrison M.C."/>
            <person name="Mikhailova A.A."/>
            <person name="Marchal E."/>
            <person name="English S."/>
            <person name="Carruthers M."/>
            <person name="Jennings E.C."/>
            <person name="Chiamaka E.L."/>
            <person name="Frigard R.A."/>
            <person name="Pippel M."/>
            <person name="Attardo G.M."/>
            <person name="Benoit J.B."/>
            <person name="Bornberg-Bauer E."/>
            <person name="Tobe S.S."/>
        </authorList>
    </citation>
    <scope>NUCLEOTIDE SEQUENCE</scope>
    <source>
        <strain evidence="3">Stay&amp;Tobe</strain>
    </source>
</reference>
<dbReference type="EMBL" id="JASPKZ010004769">
    <property type="protein sequence ID" value="KAJ9589802.1"/>
    <property type="molecule type" value="Genomic_DNA"/>
</dbReference>
<evidence type="ECO:0000313" key="4">
    <source>
        <dbReference type="Proteomes" id="UP001233999"/>
    </source>
</evidence>